<dbReference type="AlphaFoldDB" id="A0A199V1P8"/>
<evidence type="ECO:0000313" key="2">
    <source>
        <dbReference type="EMBL" id="OAY71007.1"/>
    </source>
</evidence>
<dbReference type="Proteomes" id="UP000092600">
    <property type="component" value="Unassembled WGS sequence"/>
</dbReference>
<dbReference type="OrthoDB" id="17536at2759"/>
<reference evidence="2 3" key="1">
    <citation type="journal article" date="2016" name="DNA Res.">
        <title>The draft genome of MD-2 pineapple using hybrid error correction of long reads.</title>
        <authorList>
            <person name="Redwan R.M."/>
            <person name="Saidin A."/>
            <person name="Kumar S.V."/>
        </authorList>
    </citation>
    <scope>NUCLEOTIDE SEQUENCE [LARGE SCALE GENOMIC DNA]</scope>
    <source>
        <strain evidence="3">cv. MD2</strain>
        <tissue evidence="2">Leaf</tissue>
    </source>
</reference>
<evidence type="ECO:0000256" key="1">
    <source>
        <dbReference type="SAM" id="MobiDB-lite"/>
    </source>
</evidence>
<protein>
    <submittedName>
        <fullName evidence="5">Uncharacterized protein LOC109716404</fullName>
    </submittedName>
</protein>
<dbReference type="Proteomes" id="UP000515123">
    <property type="component" value="Linkage group 10"/>
</dbReference>
<dbReference type="PANTHER" id="PTHR37227">
    <property type="entry name" value="OS01G0219000 PROTEIN"/>
    <property type="match status" value="1"/>
</dbReference>
<evidence type="ECO:0000313" key="5">
    <source>
        <dbReference type="RefSeq" id="XP_020097421.1"/>
    </source>
</evidence>
<evidence type="ECO:0000313" key="4">
    <source>
        <dbReference type="Proteomes" id="UP000515123"/>
    </source>
</evidence>
<dbReference type="RefSeq" id="XP_020097421.1">
    <property type="nucleotide sequence ID" value="XM_020241832.1"/>
</dbReference>
<feature type="region of interest" description="Disordered" evidence="1">
    <location>
        <begin position="1"/>
        <end position="21"/>
    </location>
</feature>
<proteinExistence type="predicted"/>
<sequence length="265" mass="28392">MEDVLTETPPPSRFFPEDLDNFASPPPHLPSPFLLLNPNPNPNTNSPLLNPSLLLIAISAPSLSLLHRTAPKTLVGNLFLPEIPLSGNAALAPYPRDRSCNLYAVDRPGSSPAVLAAVQYPVAPERSRAVAKSLLGGVGAERVLILDAIRSENYRGRLAVDEALVFKLETAEQRRSGDPVVRGVEFLPSGSVMDGLGAAILAECQVRRVKATLLATWPESGPTSVVPTLSRLFRELGLDVGEIDGKDDSDAGFGPSFRHDSDLYT</sequence>
<dbReference type="PANTHER" id="PTHR37227:SF2">
    <property type="entry name" value="OS01G0219000 PROTEIN"/>
    <property type="match status" value="1"/>
</dbReference>
<evidence type="ECO:0000313" key="3">
    <source>
        <dbReference type="Proteomes" id="UP000092600"/>
    </source>
</evidence>
<reference evidence="5" key="2">
    <citation type="submission" date="2025-04" db="UniProtKB">
        <authorList>
            <consortium name="RefSeq"/>
        </authorList>
    </citation>
    <scope>IDENTIFICATION</scope>
    <source>
        <tissue evidence="5">Leaf</tissue>
    </source>
</reference>
<dbReference type="GeneID" id="109716404"/>
<keyword evidence="4" id="KW-1185">Reference proteome</keyword>
<accession>A0A199V1P8</accession>
<name>A0A199V1P8_ANACO</name>
<dbReference type="EMBL" id="LSRQ01003666">
    <property type="protein sequence ID" value="OAY71007.1"/>
    <property type="molecule type" value="Genomic_DNA"/>
</dbReference>
<organism evidence="2 3">
    <name type="scientific">Ananas comosus</name>
    <name type="common">Pineapple</name>
    <name type="synonym">Ananas ananas</name>
    <dbReference type="NCBI Taxonomy" id="4615"/>
    <lineage>
        <taxon>Eukaryota</taxon>
        <taxon>Viridiplantae</taxon>
        <taxon>Streptophyta</taxon>
        <taxon>Embryophyta</taxon>
        <taxon>Tracheophyta</taxon>
        <taxon>Spermatophyta</taxon>
        <taxon>Magnoliopsida</taxon>
        <taxon>Liliopsida</taxon>
        <taxon>Poales</taxon>
        <taxon>Bromeliaceae</taxon>
        <taxon>Bromelioideae</taxon>
        <taxon>Ananas</taxon>
    </lineage>
</organism>
<dbReference type="Gramene" id="Aco010688.1.mrna1">
    <property type="protein sequence ID" value="Aco010688.1.mrna1.cds1"/>
    <property type="gene ID" value="Aco010688.1.path1"/>
</dbReference>
<gene>
    <name evidence="5" type="primary">LOC109716404</name>
    <name evidence="2" type="ORF">ACMD2_04807</name>
</gene>